<dbReference type="RefSeq" id="WP_108128003.1">
    <property type="nucleotide sequence ID" value="NZ_QBKP01000002.1"/>
</dbReference>
<name>A0A2T6B987_9RHOB</name>
<keyword evidence="2" id="KW-1185">Reference proteome</keyword>
<accession>A0A2T6B987</accession>
<reference evidence="1 2" key="1">
    <citation type="submission" date="2018-04" db="EMBL/GenBank/DDBJ databases">
        <title>Genomic Encyclopedia of Archaeal and Bacterial Type Strains, Phase II (KMG-II): from individual species to whole genera.</title>
        <authorList>
            <person name="Goeker M."/>
        </authorList>
    </citation>
    <scope>NUCLEOTIDE SEQUENCE [LARGE SCALE GENOMIC DNA]</scope>
    <source>
        <strain evidence="1 2">DSM 21823</strain>
    </source>
</reference>
<comment type="caution">
    <text evidence="1">The sequence shown here is derived from an EMBL/GenBank/DDBJ whole genome shotgun (WGS) entry which is preliminary data.</text>
</comment>
<dbReference type="AlphaFoldDB" id="A0A2T6B987"/>
<evidence type="ECO:0000313" key="2">
    <source>
        <dbReference type="Proteomes" id="UP000244224"/>
    </source>
</evidence>
<evidence type="ECO:0000313" key="1">
    <source>
        <dbReference type="EMBL" id="PTX52588.1"/>
    </source>
</evidence>
<gene>
    <name evidence="1" type="ORF">C8N34_102368</name>
</gene>
<sequence>MSMRRPVSPRGVLKRMFRDLERGYEGFWGKHATCEGRDRYQLMAQRLREVADHAVSTAQEAPPFRTEKLAELIGQGDPDRVTSFIRKHLVSELTVLEIPGLPPEPTADRLLAALSGPQALDRIAADLIAETPGLEAPEFTAYQLESVLREAVGLDGRVPERGFSEDAAEANLMQIRLLLGAPGPDYGSTPAPALAGEADREAVERALEASGLPQVGGISRDLAFHAAVGNVADDLTRRIGLLMGGEVSATHAQLLHGIVERVAHATGPQITIEIEGPGGP</sequence>
<dbReference type="Proteomes" id="UP000244224">
    <property type="component" value="Unassembled WGS sequence"/>
</dbReference>
<organism evidence="1 2">
    <name type="scientific">Gemmobacter caeni</name>
    <dbReference type="NCBI Taxonomy" id="589035"/>
    <lineage>
        <taxon>Bacteria</taxon>
        <taxon>Pseudomonadati</taxon>
        <taxon>Pseudomonadota</taxon>
        <taxon>Alphaproteobacteria</taxon>
        <taxon>Rhodobacterales</taxon>
        <taxon>Paracoccaceae</taxon>
        <taxon>Gemmobacter</taxon>
    </lineage>
</organism>
<dbReference type="EMBL" id="QBKP01000002">
    <property type="protein sequence ID" value="PTX52588.1"/>
    <property type="molecule type" value="Genomic_DNA"/>
</dbReference>
<protein>
    <submittedName>
        <fullName evidence="1">Uncharacterized protein</fullName>
    </submittedName>
</protein>
<proteinExistence type="predicted"/>